<accession>A0A371GDR7</accession>
<protein>
    <submittedName>
        <fullName evidence="3">Retrovirus-related Pol polyprotein from transposon 17.6</fullName>
    </submittedName>
</protein>
<dbReference type="Gene3D" id="3.30.70.270">
    <property type="match status" value="2"/>
</dbReference>
<dbReference type="InterPro" id="IPR043502">
    <property type="entry name" value="DNA/RNA_pol_sf"/>
</dbReference>
<dbReference type="EMBL" id="QJKJ01005864">
    <property type="protein sequence ID" value="RDX88712.1"/>
    <property type="molecule type" value="Genomic_DNA"/>
</dbReference>
<feature type="domain" description="Reverse transcriptase" evidence="1">
    <location>
        <begin position="112"/>
        <end position="233"/>
    </location>
</feature>
<dbReference type="CDD" id="cd01647">
    <property type="entry name" value="RT_LTR"/>
    <property type="match status" value="1"/>
</dbReference>
<dbReference type="Pfam" id="PF17919">
    <property type="entry name" value="RT_RNaseH_2"/>
    <property type="match status" value="1"/>
</dbReference>
<dbReference type="Pfam" id="PF00078">
    <property type="entry name" value="RVT_1"/>
    <property type="match status" value="1"/>
</dbReference>
<evidence type="ECO:0000259" key="2">
    <source>
        <dbReference type="Pfam" id="PF17919"/>
    </source>
</evidence>
<evidence type="ECO:0000259" key="1">
    <source>
        <dbReference type="Pfam" id="PF00078"/>
    </source>
</evidence>
<evidence type="ECO:0000313" key="3">
    <source>
        <dbReference type="EMBL" id="RDX88712.1"/>
    </source>
</evidence>
<reference evidence="3" key="1">
    <citation type="submission" date="2018-05" db="EMBL/GenBank/DDBJ databases">
        <title>Draft genome of Mucuna pruriens seed.</title>
        <authorList>
            <person name="Nnadi N.E."/>
            <person name="Vos R."/>
            <person name="Hasami M.H."/>
            <person name="Devisetty U.K."/>
            <person name="Aguiy J.C."/>
        </authorList>
    </citation>
    <scope>NUCLEOTIDE SEQUENCE [LARGE SCALE GENOMIC DNA]</scope>
    <source>
        <strain evidence="3">JCA_2017</strain>
    </source>
</reference>
<dbReference type="Gene3D" id="3.10.10.10">
    <property type="entry name" value="HIV Type 1 Reverse Transcriptase, subunit A, domain 1"/>
    <property type="match status" value="1"/>
</dbReference>
<feature type="non-terminal residue" evidence="3">
    <location>
        <position position="1"/>
    </location>
</feature>
<feature type="domain" description="Reverse transcriptase/retrotransposon-derived protein RNase H-like" evidence="2">
    <location>
        <begin position="260"/>
        <end position="339"/>
    </location>
</feature>
<dbReference type="InterPro" id="IPR043128">
    <property type="entry name" value="Rev_trsase/Diguanyl_cyclase"/>
</dbReference>
<dbReference type="Proteomes" id="UP000257109">
    <property type="component" value="Unassembled WGS sequence"/>
</dbReference>
<organism evidence="3 4">
    <name type="scientific">Mucuna pruriens</name>
    <name type="common">Velvet bean</name>
    <name type="synonym">Dolichos pruriens</name>
    <dbReference type="NCBI Taxonomy" id="157652"/>
    <lineage>
        <taxon>Eukaryota</taxon>
        <taxon>Viridiplantae</taxon>
        <taxon>Streptophyta</taxon>
        <taxon>Embryophyta</taxon>
        <taxon>Tracheophyta</taxon>
        <taxon>Spermatophyta</taxon>
        <taxon>Magnoliopsida</taxon>
        <taxon>eudicotyledons</taxon>
        <taxon>Gunneridae</taxon>
        <taxon>Pentapetalae</taxon>
        <taxon>rosids</taxon>
        <taxon>fabids</taxon>
        <taxon>Fabales</taxon>
        <taxon>Fabaceae</taxon>
        <taxon>Papilionoideae</taxon>
        <taxon>50 kb inversion clade</taxon>
        <taxon>NPAAA clade</taxon>
        <taxon>indigoferoid/millettioid clade</taxon>
        <taxon>Phaseoleae</taxon>
        <taxon>Mucuna</taxon>
    </lineage>
</organism>
<keyword evidence="4" id="KW-1185">Reference proteome</keyword>
<dbReference type="OrthoDB" id="101614at2759"/>
<dbReference type="InterPro" id="IPR000477">
    <property type="entry name" value="RT_dom"/>
</dbReference>
<evidence type="ECO:0000313" key="4">
    <source>
        <dbReference type="Proteomes" id="UP000257109"/>
    </source>
</evidence>
<dbReference type="InterPro" id="IPR053134">
    <property type="entry name" value="RNA-dir_DNA_polymerase"/>
</dbReference>
<proteinExistence type="predicted"/>
<dbReference type="AlphaFoldDB" id="A0A371GDR7"/>
<gene>
    <name evidence="3" type="primary">pol</name>
    <name evidence="3" type="ORF">CR513_29641</name>
</gene>
<dbReference type="InterPro" id="IPR041577">
    <property type="entry name" value="RT_RNaseH_2"/>
</dbReference>
<comment type="caution">
    <text evidence="3">The sequence shown here is derived from an EMBL/GenBank/DDBJ whole genome shotgun (WGS) entry which is preliminary data.</text>
</comment>
<name>A0A371GDR7_MUCPR</name>
<sequence>MPHTPGRSQSKMMRGLYQHFISGGIMPLEQVGRMYQSRNLGRDGIGRYMPLDLKQSLIELLKEYIDVFSCPTTVEKDETICGIENQRRGGETMECRVSYNDRIPSMSGEHNVLVDNTTQHVYFSFMDDFSGYNQIKVALEGREKTTFITMWGTFYNIAMPFGLKNARVTYQRAMVALFHDMMHKEIEVYVDDMIAKSKTLEQHVEHLLQKYKLRLNLAKCTFGIKSGKLLGFIVNERGIELTATCGPIFKLLRKNQKAEWNLEHQEAFEKIKRYLENPSVLVPAVAGRPLILYLIVLEESMGCVLGQHDATKRKEKAIYHISKKFTDCEKRYSALERTCNKKAETYMLANTTWLMYKTNPIKYIFEKLALTGRIVWW</sequence>
<dbReference type="PANTHER" id="PTHR24559:SF457">
    <property type="entry name" value="RNA-DIRECTED DNA POLYMERASE HOMOLOG"/>
    <property type="match status" value="1"/>
</dbReference>
<dbReference type="SUPFAM" id="SSF56672">
    <property type="entry name" value="DNA/RNA polymerases"/>
    <property type="match status" value="1"/>
</dbReference>
<dbReference type="PANTHER" id="PTHR24559">
    <property type="entry name" value="TRANSPOSON TY3-I GAG-POL POLYPROTEIN"/>
    <property type="match status" value="1"/>
</dbReference>